<dbReference type="Gene3D" id="2.160.20.10">
    <property type="entry name" value="Single-stranded right-handed beta-helix, Pectin lyase-like"/>
    <property type="match status" value="4"/>
</dbReference>
<organism evidence="3 4">
    <name type="scientific">Candidatus Marithioploca araucensis</name>
    <dbReference type="NCBI Taxonomy" id="70273"/>
    <lineage>
        <taxon>Bacteria</taxon>
        <taxon>Pseudomonadati</taxon>
        <taxon>Pseudomonadota</taxon>
        <taxon>Gammaproteobacteria</taxon>
        <taxon>Thiotrichales</taxon>
        <taxon>Thiotrichaceae</taxon>
        <taxon>Candidatus Marithioploca</taxon>
    </lineage>
</organism>
<dbReference type="SMART" id="SM00912">
    <property type="entry name" value="Haemagg_act"/>
    <property type="match status" value="1"/>
</dbReference>
<proteinExistence type="predicted"/>
<evidence type="ECO:0000259" key="2">
    <source>
        <dbReference type="SMART" id="SM00912"/>
    </source>
</evidence>
<dbReference type="EMBL" id="JAUCGM010000001">
    <property type="protein sequence ID" value="MDM8561738.1"/>
    <property type="molecule type" value="Genomic_DNA"/>
</dbReference>
<comment type="caution">
    <text evidence="3">The sequence shown here is derived from an EMBL/GenBank/DDBJ whole genome shotgun (WGS) entry which is preliminary data.</text>
</comment>
<dbReference type="InterPro" id="IPR012334">
    <property type="entry name" value="Pectin_lyas_fold"/>
</dbReference>
<evidence type="ECO:0000313" key="4">
    <source>
        <dbReference type="Proteomes" id="UP001171945"/>
    </source>
</evidence>
<accession>A0ABT7VQE5</accession>
<name>A0ABT7VQE5_9GAMM</name>
<gene>
    <name evidence="3" type="ORF">QUF54_00110</name>
</gene>
<evidence type="ECO:0000313" key="3">
    <source>
        <dbReference type="EMBL" id="MDM8561738.1"/>
    </source>
</evidence>
<keyword evidence="1" id="KW-0732">Signal</keyword>
<feature type="domain" description="Filamentous haemagglutinin FhaB/tRNA nuclease CdiA-like TPS" evidence="2">
    <location>
        <begin position="29"/>
        <end position="135"/>
    </location>
</feature>
<dbReference type="InterPro" id="IPR011050">
    <property type="entry name" value="Pectin_lyase_fold/virulence"/>
</dbReference>
<dbReference type="SUPFAM" id="SSF51126">
    <property type="entry name" value="Pectin lyase-like"/>
    <property type="match status" value="5"/>
</dbReference>
<keyword evidence="4" id="KW-1185">Reference proteome</keyword>
<feature type="chain" id="PRO_5047059005" evidence="1">
    <location>
        <begin position="19"/>
        <end position="1244"/>
    </location>
</feature>
<evidence type="ECO:0000256" key="1">
    <source>
        <dbReference type="SAM" id="SignalP"/>
    </source>
</evidence>
<dbReference type="Proteomes" id="UP001171945">
    <property type="component" value="Unassembled WGS sequence"/>
</dbReference>
<dbReference type="Pfam" id="PF05860">
    <property type="entry name" value="TPS"/>
    <property type="match status" value="1"/>
</dbReference>
<feature type="signal peptide" evidence="1">
    <location>
        <begin position="1"/>
        <end position="18"/>
    </location>
</feature>
<reference evidence="3" key="1">
    <citation type="submission" date="2023-06" db="EMBL/GenBank/DDBJ databases">
        <title>Uncultivated large filamentous bacteria from sulfidic sediments reveal new species and different genomic features in energy metabolism and defense.</title>
        <authorList>
            <person name="Fonseca A."/>
        </authorList>
    </citation>
    <scope>NUCLEOTIDE SEQUENCE</scope>
    <source>
        <strain evidence="3">HSG4</strain>
    </source>
</reference>
<dbReference type="NCBIfam" id="TIGR01901">
    <property type="entry name" value="adhes_NPXG"/>
    <property type="match status" value="1"/>
</dbReference>
<protein>
    <submittedName>
        <fullName evidence="3">Filamentous hemagglutinin N-terminal domain-containing protein</fullName>
    </submittedName>
</protein>
<sequence length="1244" mass="128105">MRKIFMIALLTLNCSIHAEVVLDGTVGKSGALPGPNYLIGANLGQQQGNHLFHSFQDFNLNSHESATFSGANSIRNIISRVTGGNPSQIDGLIRSTIPNADIYFINPYGILFGPNASLDVQGSFHASTADYLRLKDGGRFDARHPNNSILTIAPIEAFGFMDRPAPISLEGRGEISDSDDDITGLNVSMGKTLSLIGGKIKIKQGTFFKTVDDEEKESITRLPMLSAPHGRVNLISVASQGEVNLGDNFVNVSSFSRLADIHLTENALVQSSGEGGGDIFIRGGQFFVDNSAIEAKTLSHKDGGVIDIRANSLSLINGASINGNTVGTGKGSNIDVQATDSITVAGENNHAERSAIYARSGIYKERTDDNLGEAGKISLDAKNISFKDGAIISTSTYGGGNGGQLIIKAEELASFVGEGTRATTVAAATSSKSDNAGDAGHILIEAQNISFKDGSYITTSTKGNGKGGNVTLKASQVTFKGESSKADGSDIYMIATDKGDGGDLLIEANNIFFTDGAYILSKTRGKGNAGTITLHADQQFKLTGVDKKGEAGKINVSTSGSGNAGHIFIKAQNVLLTDGASLTSTSFGSGKAGHVHLHATGTVTIAGANQAGWRTTISSSSNPKKEGIIGGEGGSVTIEAEQLIVKDGGGIAASSIAPKGIQSSKGGNITIRVKGAVELSGVNPYGENEDGFGSGIYARSIGNNAGDGGTIILQAGSLMIKDGAVIKSGTDNNAQGGNIEIQVNGTATITGDASHIQLKEPSESQLSYLEDFSQVPPNQSSSGIYASSDGSAISTGNSGTIELKAEQLALLESGRIEASTSSSGIGGYIHIHVDGLVQLSGEGSHVSYSGIFTKTTSNADNAGHGGNVELHAGKLIVKDGAAVSASTFGAGKGGQLDIKVKGPIHIIDTDSRGEGSFIGAGAWSFENNAGDGGTLTVEAKELHLIGGAVIETGTTGKGEGGNIIIKVTDRITLSGKKSGDGRASRIVATSEGKKAGDAGDIVLETGELYLTDNTTIAVSSRGTGKGGNLTLTAQRINVTERSNISASSAGESNAGNIILSVGERLYLENGGTITTATTRTDGGNITINTPGYFYLVNGKITTSVNAENGNGGNITLNPEFIVLDGSKIIARAVGGNGGNINITTTGICKFPPESKSPIDASSQYGLDGVVVVDSPDTDITGQLLVLPKEFLDADSQLPPPCRIDNRSNFVVTESEGAPISPDDLLPSGPLLSNEENRLIPEQLF</sequence>
<dbReference type="InterPro" id="IPR008638">
    <property type="entry name" value="FhaB/CdiA-like_TPS"/>
</dbReference>